<evidence type="ECO:0000313" key="9">
    <source>
        <dbReference type="EMBL" id="TVY89715.1"/>
    </source>
</evidence>
<dbReference type="Proteomes" id="UP000315522">
    <property type="component" value="Unassembled WGS sequence"/>
</dbReference>
<dbReference type="GO" id="GO:0016020">
    <property type="term" value="C:membrane"/>
    <property type="evidence" value="ECO:0007669"/>
    <property type="project" value="UniProtKB-SubCell"/>
</dbReference>
<protein>
    <recommendedName>
        <fullName evidence="8">Rhodopsin domain-containing protein</fullName>
    </recommendedName>
</protein>
<feature type="compositionally biased region" description="Low complexity" evidence="6">
    <location>
        <begin position="274"/>
        <end position="291"/>
    </location>
</feature>
<dbReference type="InterPro" id="IPR052337">
    <property type="entry name" value="SAT4-like"/>
</dbReference>
<feature type="region of interest" description="Disordered" evidence="6">
    <location>
        <begin position="274"/>
        <end position="326"/>
    </location>
</feature>
<feature type="transmembrane region" description="Helical" evidence="7">
    <location>
        <begin position="205"/>
        <end position="227"/>
    </location>
</feature>
<feature type="transmembrane region" description="Helical" evidence="7">
    <location>
        <begin position="12"/>
        <end position="29"/>
    </location>
</feature>
<accession>A0A559M9T0</accession>
<evidence type="ECO:0000256" key="2">
    <source>
        <dbReference type="ARBA" id="ARBA00022692"/>
    </source>
</evidence>
<sequence>MLSLFAESWTWYTVAVLILITRYISRWLHLGSIKRFQTEDYVMVVVFGFYTCLVVCMNIVAGLDTNLILPSDMMTLTPESIKSRIRGSKYVLIVEQSMIMTIWGCKICLLLMYRNLTFGLKQRWAVKGVGAYVVVNWVIMESLYFGVWCRPFAQYWAVPVANIQCSAATHHLIVNAVFNITSDVMMLCIPLPLLVNSKLPHTKKLILCVLFSLGTFVILCAILNKYYSFAHPFSPQWTFWYIREASTAIYVANMPMCWALMRRLFNLRSFNISSNNSRSRSKSFPLTSRGGTLRGGTLVGDGKTLNDTMTSGDATKDKSWWDREGHGRSESEEHIVREAEAGKVLRLEVWETKEFEIDRDDDKQSVTEGQHPNTTRMYDGGNKNITTVTATRVTPPPTARKSESSVES</sequence>
<evidence type="ECO:0000256" key="1">
    <source>
        <dbReference type="ARBA" id="ARBA00004141"/>
    </source>
</evidence>
<keyword evidence="4 7" id="KW-0472">Membrane</keyword>
<keyword evidence="3 7" id="KW-1133">Transmembrane helix</keyword>
<organism evidence="9 10">
    <name type="scientific">Lachnellula willkommii</name>
    <dbReference type="NCBI Taxonomy" id="215461"/>
    <lineage>
        <taxon>Eukaryota</taxon>
        <taxon>Fungi</taxon>
        <taxon>Dikarya</taxon>
        <taxon>Ascomycota</taxon>
        <taxon>Pezizomycotina</taxon>
        <taxon>Leotiomycetes</taxon>
        <taxon>Helotiales</taxon>
        <taxon>Lachnaceae</taxon>
        <taxon>Lachnellula</taxon>
    </lineage>
</organism>
<comment type="similarity">
    <text evidence="5">Belongs to the SAT4 family.</text>
</comment>
<dbReference type="PANTHER" id="PTHR33048">
    <property type="entry name" value="PTH11-LIKE INTEGRAL MEMBRANE PROTEIN (AFU_ORTHOLOGUE AFUA_5G11245)"/>
    <property type="match status" value="1"/>
</dbReference>
<keyword evidence="2 7" id="KW-0812">Transmembrane</keyword>
<keyword evidence="10" id="KW-1185">Reference proteome</keyword>
<feature type="compositionally biased region" description="Polar residues" evidence="6">
    <location>
        <begin position="366"/>
        <end position="376"/>
    </location>
</feature>
<feature type="transmembrane region" description="Helical" evidence="7">
    <location>
        <begin position="124"/>
        <end position="148"/>
    </location>
</feature>
<feature type="domain" description="Rhodopsin" evidence="8">
    <location>
        <begin position="22"/>
        <end position="263"/>
    </location>
</feature>
<dbReference type="Pfam" id="PF20684">
    <property type="entry name" value="Fung_rhodopsin"/>
    <property type="match status" value="1"/>
</dbReference>
<evidence type="ECO:0000256" key="7">
    <source>
        <dbReference type="SAM" id="Phobius"/>
    </source>
</evidence>
<gene>
    <name evidence="9" type="ORF">LAWI1_G003769</name>
</gene>
<comment type="subcellular location">
    <subcellularLocation>
        <location evidence="1">Membrane</location>
        <topology evidence="1">Multi-pass membrane protein</topology>
    </subcellularLocation>
</comment>
<comment type="caution">
    <text evidence="9">The sequence shown here is derived from an EMBL/GenBank/DDBJ whole genome shotgun (WGS) entry which is preliminary data.</text>
</comment>
<feature type="transmembrane region" description="Helical" evidence="7">
    <location>
        <begin position="168"/>
        <end position="193"/>
    </location>
</feature>
<evidence type="ECO:0000256" key="6">
    <source>
        <dbReference type="SAM" id="MobiDB-lite"/>
    </source>
</evidence>
<feature type="compositionally biased region" description="Basic and acidic residues" evidence="6">
    <location>
        <begin position="314"/>
        <end position="326"/>
    </location>
</feature>
<evidence type="ECO:0000259" key="8">
    <source>
        <dbReference type="Pfam" id="PF20684"/>
    </source>
</evidence>
<evidence type="ECO:0000256" key="4">
    <source>
        <dbReference type="ARBA" id="ARBA00023136"/>
    </source>
</evidence>
<feature type="transmembrane region" description="Helical" evidence="7">
    <location>
        <begin position="41"/>
        <end position="63"/>
    </location>
</feature>
<reference evidence="9 10" key="1">
    <citation type="submission" date="2018-05" db="EMBL/GenBank/DDBJ databases">
        <title>Genome sequencing and assembly of the regulated plant pathogen Lachnellula willkommii and related sister species for the development of diagnostic species identification markers.</title>
        <authorList>
            <person name="Giroux E."/>
            <person name="Bilodeau G."/>
        </authorList>
    </citation>
    <scope>NUCLEOTIDE SEQUENCE [LARGE SCALE GENOMIC DNA]</scope>
    <source>
        <strain evidence="9 10">CBS 172.35</strain>
    </source>
</reference>
<feature type="transmembrane region" description="Helical" evidence="7">
    <location>
        <begin position="90"/>
        <end position="112"/>
    </location>
</feature>
<proteinExistence type="inferred from homology"/>
<name>A0A559M9T0_9HELO</name>
<evidence type="ECO:0000256" key="5">
    <source>
        <dbReference type="ARBA" id="ARBA00038359"/>
    </source>
</evidence>
<dbReference type="EMBL" id="QGML01001133">
    <property type="protein sequence ID" value="TVY89715.1"/>
    <property type="molecule type" value="Genomic_DNA"/>
</dbReference>
<feature type="transmembrane region" description="Helical" evidence="7">
    <location>
        <begin position="239"/>
        <end position="261"/>
    </location>
</feature>
<dbReference type="AlphaFoldDB" id="A0A559M9T0"/>
<dbReference type="InterPro" id="IPR049326">
    <property type="entry name" value="Rhodopsin_dom_fungi"/>
</dbReference>
<dbReference type="PANTHER" id="PTHR33048:SF110">
    <property type="entry name" value="UBID FAMILY DECARBOXYLASE"/>
    <property type="match status" value="1"/>
</dbReference>
<feature type="region of interest" description="Disordered" evidence="6">
    <location>
        <begin position="358"/>
        <end position="408"/>
    </location>
</feature>
<evidence type="ECO:0000313" key="10">
    <source>
        <dbReference type="Proteomes" id="UP000315522"/>
    </source>
</evidence>
<evidence type="ECO:0000256" key="3">
    <source>
        <dbReference type="ARBA" id="ARBA00022989"/>
    </source>
</evidence>